<accession>A0A212RRE2</accession>
<organism evidence="1 2">
    <name type="scientific">Arboricoccus pini</name>
    <dbReference type="NCBI Taxonomy" id="1963835"/>
    <lineage>
        <taxon>Bacteria</taxon>
        <taxon>Pseudomonadati</taxon>
        <taxon>Pseudomonadota</taxon>
        <taxon>Alphaproteobacteria</taxon>
        <taxon>Geminicoccales</taxon>
        <taxon>Geminicoccaceae</taxon>
        <taxon>Arboricoccus</taxon>
    </lineage>
</organism>
<dbReference type="Proteomes" id="UP000197065">
    <property type="component" value="Unassembled WGS sequence"/>
</dbReference>
<proteinExistence type="predicted"/>
<keyword evidence="2" id="KW-1185">Reference proteome</keyword>
<name>A0A212RRE2_9PROT</name>
<dbReference type="CDD" id="cd03801">
    <property type="entry name" value="GT4_PimA-like"/>
    <property type="match status" value="1"/>
</dbReference>
<dbReference type="Gene3D" id="3.40.50.2000">
    <property type="entry name" value="Glycogen Phosphorylase B"/>
    <property type="match status" value="2"/>
</dbReference>
<dbReference type="InterPro" id="IPR050194">
    <property type="entry name" value="Glycosyltransferase_grp1"/>
</dbReference>
<keyword evidence="1" id="KW-0808">Transferase</keyword>
<evidence type="ECO:0000313" key="1">
    <source>
        <dbReference type="EMBL" id="SNB75137.1"/>
    </source>
</evidence>
<dbReference type="PANTHER" id="PTHR45947:SF3">
    <property type="entry name" value="SULFOQUINOVOSYL TRANSFERASE SQD2"/>
    <property type="match status" value="1"/>
</dbReference>
<dbReference type="Pfam" id="PF13692">
    <property type="entry name" value="Glyco_trans_1_4"/>
    <property type="match status" value="1"/>
</dbReference>
<protein>
    <submittedName>
        <fullName evidence="1">Glycosyltransferase involved in cell wall bisynthesis</fullName>
    </submittedName>
</protein>
<dbReference type="PANTHER" id="PTHR45947">
    <property type="entry name" value="SULFOQUINOVOSYL TRANSFERASE SQD2"/>
    <property type="match status" value="1"/>
</dbReference>
<dbReference type="EMBL" id="FYEH01000012">
    <property type="protein sequence ID" value="SNB75137.1"/>
    <property type="molecule type" value="Genomic_DNA"/>
</dbReference>
<evidence type="ECO:0000313" key="2">
    <source>
        <dbReference type="Proteomes" id="UP000197065"/>
    </source>
</evidence>
<dbReference type="AlphaFoldDB" id="A0A212RRE2"/>
<dbReference type="GO" id="GO:0016757">
    <property type="term" value="F:glycosyltransferase activity"/>
    <property type="evidence" value="ECO:0007669"/>
    <property type="project" value="TreeGrafter"/>
</dbReference>
<reference evidence="1 2" key="1">
    <citation type="submission" date="2017-06" db="EMBL/GenBank/DDBJ databases">
        <authorList>
            <person name="Kim H.J."/>
            <person name="Triplett B.A."/>
        </authorList>
    </citation>
    <scope>NUCLEOTIDE SEQUENCE [LARGE SCALE GENOMIC DNA]</scope>
    <source>
        <strain evidence="1 2">B29T1</strain>
    </source>
</reference>
<dbReference type="RefSeq" id="WP_088562427.1">
    <property type="nucleotide sequence ID" value="NZ_FYEH01000012.1"/>
</dbReference>
<dbReference type="SUPFAM" id="SSF53756">
    <property type="entry name" value="UDP-Glycosyltransferase/glycogen phosphorylase"/>
    <property type="match status" value="1"/>
</dbReference>
<dbReference type="OrthoDB" id="7249056at2"/>
<gene>
    <name evidence="1" type="ORF">SAMN07250955_11296</name>
</gene>
<sequence length="411" mass="44947">MTTICVINDLGLPLGGQTTIALATAEGMAARGYKVVYVCGAEQVTPMLAERGIRCIKLDQQELIRATDRKRAAINGIWNSRAHATIKSLIAELPPETVFHVHGWSRILSPSIFGALRPVMDRVVLTMHDHFSFCPNGGYFNFKTGQICTLKPLGVACALTDCDSRNRGFKVYRYVKHTAARALVGFPQTLRNYIVFSERQRELSRPFLNGNARFFVLENPVATAPAERIPAERNQDIVFIGRLSAEKGAEVYAKACALLGVRPLIVGDGERRAAVLAAAPDADISGWVDKEEVARRFARARAIVFPSVWPETFGLSMFEAVSRGIPALVSDAVLMKDKILELGGGMAFKSGDPADLARKMQALASDDAVRALSVTGFAKYREAPFTNSRYLDGLTDIYRALGSKLPERIAA</sequence>